<reference evidence="2 3" key="1">
    <citation type="submission" date="2019-05" db="EMBL/GenBank/DDBJ databases">
        <title>Another draft genome of Portunus trituberculatus and its Hox gene families provides insights of decapod evolution.</title>
        <authorList>
            <person name="Jeong J.-H."/>
            <person name="Song I."/>
            <person name="Kim S."/>
            <person name="Choi T."/>
            <person name="Kim D."/>
            <person name="Ryu S."/>
            <person name="Kim W."/>
        </authorList>
    </citation>
    <scope>NUCLEOTIDE SEQUENCE [LARGE SCALE GENOMIC DNA]</scope>
    <source>
        <tissue evidence="2">Muscle</tissue>
    </source>
</reference>
<keyword evidence="3" id="KW-1185">Reference proteome</keyword>
<feature type="chain" id="PRO_5022762953" description="Secreted protein" evidence="1">
    <location>
        <begin position="28"/>
        <end position="77"/>
    </location>
</feature>
<evidence type="ECO:0000256" key="1">
    <source>
        <dbReference type="SAM" id="SignalP"/>
    </source>
</evidence>
<gene>
    <name evidence="2" type="ORF">E2C01_069873</name>
</gene>
<comment type="caution">
    <text evidence="2">The sequence shown here is derived from an EMBL/GenBank/DDBJ whole genome shotgun (WGS) entry which is preliminary data.</text>
</comment>
<organism evidence="2 3">
    <name type="scientific">Portunus trituberculatus</name>
    <name type="common">Swimming crab</name>
    <name type="synonym">Neptunus trituberculatus</name>
    <dbReference type="NCBI Taxonomy" id="210409"/>
    <lineage>
        <taxon>Eukaryota</taxon>
        <taxon>Metazoa</taxon>
        <taxon>Ecdysozoa</taxon>
        <taxon>Arthropoda</taxon>
        <taxon>Crustacea</taxon>
        <taxon>Multicrustacea</taxon>
        <taxon>Malacostraca</taxon>
        <taxon>Eumalacostraca</taxon>
        <taxon>Eucarida</taxon>
        <taxon>Decapoda</taxon>
        <taxon>Pleocyemata</taxon>
        <taxon>Brachyura</taxon>
        <taxon>Eubrachyura</taxon>
        <taxon>Portunoidea</taxon>
        <taxon>Portunidae</taxon>
        <taxon>Portuninae</taxon>
        <taxon>Portunus</taxon>
    </lineage>
</organism>
<evidence type="ECO:0008006" key="4">
    <source>
        <dbReference type="Google" id="ProtNLM"/>
    </source>
</evidence>
<proteinExistence type="predicted"/>
<sequence>MVAVLVCGALLLGCSRILLLLVGGSHQQCEETKDLQNCKGHTEGHLRLIQHKLIRRKLRKPLKATLSPDAKPSPCNV</sequence>
<name>A0A5B7I3Y7_PORTR</name>
<dbReference type="Proteomes" id="UP000324222">
    <property type="component" value="Unassembled WGS sequence"/>
</dbReference>
<protein>
    <recommendedName>
        <fullName evidence="4">Secreted protein</fullName>
    </recommendedName>
</protein>
<dbReference type="AlphaFoldDB" id="A0A5B7I3Y7"/>
<accession>A0A5B7I3Y7</accession>
<evidence type="ECO:0000313" key="3">
    <source>
        <dbReference type="Proteomes" id="UP000324222"/>
    </source>
</evidence>
<evidence type="ECO:0000313" key="2">
    <source>
        <dbReference type="EMBL" id="MPC75484.1"/>
    </source>
</evidence>
<dbReference type="EMBL" id="VSRR010041237">
    <property type="protein sequence ID" value="MPC75484.1"/>
    <property type="molecule type" value="Genomic_DNA"/>
</dbReference>
<feature type="signal peptide" evidence="1">
    <location>
        <begin position="1"/>
        <end position="27"/>
    </location>
</feature>
<keyword evidence="1" id="KW-0732">Signal</keyword>